<sequence length="116" mass="12882">MPNRWGVWRMQLAGTTINLAMAAGCQGLMSALKIVNQQYQPWSFQDISERKGDTSQGIKPSVLLTNSAGQDLSKKLEQSKAWLGRGSFMLGLDTHDRKSEDKFIKTAARQPKQSLA</sequence>
<evidence type="ECO:0000313" key="2">
    <source>
        <dbReference type="Proteomes" id="UP001221898"/>
    </source>
</evidence>
<evidence type="ECO:0000313" key="1">
    <source>
        <dbReference type="EMBL" id="KAJ8413378.1"/>
    </source>
</evidence>
<dbReference type="AlphaFoldDB" id="A0AAD7T2X5"/>
<accession>A0AAD7T2X5</accession>
<comment type="caution">
    <text evidence="1">The sequence shown here is derived from an EMBL/GenBank/DDBJ whole genome shotgun (WGS) entry which is preliminary data.</text>
</comment>
<protein>
    <submittedName>
        <fullName evidence="1">Uncharacterized protein</fullName>
    </submittedName>
</protein>
<name>A0AAD7T2X5_9TELE</name>
<reference evidence="1" key="1">
    <citation type="journal article" date="2023" name="Science">
        <title>Genome structures resolve the early diversification of teleost fishes.</title>
        <authorList>
            <person name="Parey E."/>
            <person name="Louis A."/>
            <person name="Montfort J."/>
            <person name="Bouchez O."/>
            <person name="Roques C."/>
            <person name="Iampietro C."/>
            <person name="Lluch J."/>
            <person name="Castinel A."/>
            <person name="Donnadieu C."/>
            <person name="Desvignes T."/>
            <person name="Floi Bucao C."/>
            <person name="Jouanno E."/>
            <person name="Wen M."/>
            <person name="Mejri S."/>
            <person name="Dirks R."/>
            <person name="Jansen H."/>
            <person name="Henkel C."/>
            <person name="Chen W.J."/>
            <person name="Zahm M."/>
            <person name="Cabau C."/>
            <person name="Klopp C."/>
            <person name="Thompson A.W."/>
            <person name="Robinson-Rechavi M."/>
            <person name="Braasch I."/>
            <person name="Lecointre G."/>
            <person name="Bobe J."/>
            <person name="Postlethwait J.H."/>
            <person name="Berthelot C."/>
            <person name="Roest Crollius H."/>
            <person name="Guiguen Y."/>
        </authorList>
    </citation>
    <scope>NUCLEOTIDE SEQUENCE</scope>
    <source>
        <strain evidence="1">NC1722</strain>
    </source>
</reference>
<dbReference type="PROSITE" id="PS51257">
    <property type="entry name" value="PROKAR_LIPOPROTEIN"/>
    <property type="match status" value="1"/>
</dbReference>
<organism evidence="1 2">
    <name type="scientific">Aldrovandia affinis</name>
    <dbReference type="NCBI Taxonomy" id="143900"/>
    <lineage>
        <taxon>Eukaryota</taxon>
        <taxon>Metazoa</taxon>
        <taxon>Chordata</taxon>
        <taxon>Craniata</taxon>
        <taxon>Vertebrata</taxon>
        <taxon>Euteleostomi</taxon>
        <taxon>Actinopterygii</taxon>
        <taxon>Neopterygii</taxon>
        <taxon>Teleostei</taxon>
        <taxon>Notacanthiformes</taxon>
        <taxon>Halosauridae</taxon>
        <taxon>Aldrovandia</taxon>
    </lineage>
</organism>
<dbReference type="EMBL" id="JAINUG010000016">
    <property type="protein sequence ID" value="KAJ8413378.1"/>
    <property type="molecule type" value="Genomic_DNA"/>
</dbReference>
<dbReference type="Proteomes" id="UP001221898">
    <property type="component" value="Unassembled WGS sequence"/>
</dbReference>
<gene>
    <name evidence="1" type="ORF">AAFF_G00093740</name>
</gene>
<keyword evidence="2" id="KW-1185">Reference proteome</keyword>
<proteinExistence type="predicted"/>